<dbReference type="EMBL" id="HG996474">
    <property type="protein sequence ID" value="CAG1833829.1"/>
    <property type="molecule type" value="Genomic_DNA"/>
</dbReference>
<feature type="compositionally biased region" description="Polar residues" evidence="1">
    <location>
        <begin position="226"/>
        <end position="240"/>
    </location>
</feature>
<dbReference type="AlphaFoldDB" id="A0A8D7EX28"/>
<feature type="compositionally biased region" description="Polar residues" evidence="1">
    <location>
        <begin position="56"/>
        <end position="74"/>
    </location>
</feature>
<feature type="region of interest" description="Disordered" evidence="1">
    <location>
        <begin position="40"/>
        <end position="269"/>
    </location>
</feature>
<gene>
    <name evidence="3" type="ORF">GSMUA_219340.1</name>
</gene>
<evidence type="ECO:0000256" key="2">
    <source>
        <dbReference type="SAM" id="SignalP"/>
    </source>
</evidence>
<feature type="compositionally biased region" description="Low complexity" evidence="1">
    <location>
        <begin position="211"/>
        <end position="225"/>
    </location>
</feature>
<feature type="chain" id="PRO_5034331116" evidence="2">
    <location>
        <begin position="28"/>
        <end position="455"/>
    </location>
</feature>
<feature type="compositionally biased region" description="Low complexity" evidence="1">
    <location>
        <begin position="103"/>
        <end position="116"/>
    </location>
</feature>
<feature type="compositionally biased region" description="Low complexity" evidence="1">
    <location>
        <begin position="162"/>
        <end position="171"/>
    </location>
</feature>
<feature type="signal peptide" evidence="2">
    <location>
        <begin position="1"/>
        <end position="27"/>
    </location>
</feature>
<feature type="compositionally biased region" description="Polar residues" evidence="1">
    <location>
        <begin position="88"/>
        <end position="102"/>
    </location>
</feature>
<evidence type="ECO:0000256" key="1">
    <source>
        <dbReference type="SAM" id="MobiDB-lite"/>
    </source>
</evidence>
<sequence>MTNKPNSLPFSLLLLALLFASVLVVDAHNVICKCHRVHGHKKHNHKGDGQHGGVSANGTLDVTVSQNGTAGGNQSSSYSSSSSSSSSNVTMSQSNTGAGDQNSSSSSSSTYGSLSSNTTGADNQTPSTPLTPPSSSSSNSYDNTGTGNPTTSSSSPLPPSSSSPSSDISTSQNITTAGNQSSSSSLPPPYSSSSSLPPPYSSSSTLPPPSSSSLPPASSYSSSSSTINVSQNITGAGNQATSSSIPPSSSSSSSSSSTSTSTYVDGSSNAGSVGVCFGRSGDNLPSPLRHRPTAQVASHLQGSPLRPHPRCPHSPEGHRDPDHDRRAKREHHATFLGRRRRCPCLVEDERPGLRGRQPGLLPCRRQRGAPHGRFTHPVPRAGHVQLSQGVADVGPGFQHQALFAMFLADPLRLDASFERRVRSVLPPRRPVDVEVPVGDRGAVHGEHAALPQLHQ</sequence>
<keyword evidence="2" id="KW-0732">Signal</keyword>
<feature type="compositionally biased region" description="Low complexity" evidence="1">
    <location>
        <begin position="125"/>
        <end position="140"/>
    </location>
</feature>
<feature type="compositionally biased region" description="Basic and acidic residues" evidence="1">
    <location>
        <begin position="313"/>
        <end position="327"/>
    </location>
</feature>
<accession>A0A8D7EX28</accession>
<feature type="compositionally biased region" description="Low complexity" evidence="1">
    <location>
        <begin position="75"/>
        <end position="87"/>
    </location>
</feature>
<organism evidence="3">
    <name type="scientific">Musa acuminata subsp. malaccensis</name>
    <name type="common">Wild banana</name>
    <name type="synonym">Musa malaccensis</name>
    <dbReference type="NCBI Taxonomy" id="214687"/>
    <lineage>
        <taxon>Eukaryota</taxon>
        <taxon>Viridiplantae</taxon>
        <taxon>Streptophyta</taxon>
        <taxon>Embryophyta</taxon>
        <taxon>Tracheophyta</taxon>
        <taxon>Spermatophyta</taxon>
        <taxon>Magnoliopsida</taxon>
        <taxon>Liliopsida</taxon>
        <taxon>Zingiberales</taxon>
        <taxon>Musaceae</taxon>
        <taxon>Musa</taxon>
    </lineage>
</organism>
<feature type="compositionally biased region" description="Pro residues" evidence="1">
    <location>
        <begin position="186"/>
        <end position="210"/>
    </location>
</feature>
<feature type="region of interest" description="Disordered" evidence="1">
    <location>
        <begin position="283"/>
        <end position="334"/>
    </location>
</feature>
<name>A0A8D7EX28_MUSAM</name>
<reference evidence="3" key="1">
    <citation type="submission" date="2021-03" db="EMBL/GenBank/DDBJ databases">
        <authorList>
            <consortium name="Genoscope - CEA"/>
            <person name="William W."/>
        </authorList>
    </citation>
    <scope>NUCLEOTIDE SEQUENCE</scope>
    <source>
        <strain evidence="3">Doubled-haploid Pahang</strain>
    </source>
</reference>
<feature type="compositionally biased region" description="Low complexity" evidence="1">
    <location>
        <begin position="241"/>
        <end position="262"/>
    </location>
</feature>
<protein>
    <submittedName>
        <fullName evidence="3">(wild Malaysian banana) hypothetical protein</fullName>
    </submittedName>
</protein>
<proteinExistence type="predicted"/>
<evidence type="ECO:0000313" key="3">
    <source>
        <dbReference type="EMBL" id="CAG1833829.1"/>
    </source>
</evidence>